<evidence type="ECO:0000313" key="2">
    <source>
        <dbReference type="EMBL" id="PHN07311.1"/>
    </source>
</evidence>
<dbReference type="Proteomes" id="UP000223913">
    <property type="component" value="Unassembled WGS sequence"/>
</dbReference>
<evidence type="ECO:0000313" key="3">
    <source>
        <dbReference type="Proteomes" id="UP000223913"/>
    </source>
</evidence>
<organism evidence="2 3">
    <name type="scientific">Flavilitoribacter nigricans (strain ATCC 23147 / DSM 23189 / NBRC 102662 / NCIMB 1420 / SS-2)</name>
    <name type="common">Lewinella nigricans</name>
    <dbReference type="NCBI Taxonomy" id="1122177"/>
    <lineage>
        <taxon>Bacteria</taxon>
        <taxon>Pseudomonadati</taxon>
        <taxon>Bacteroidota</taxon>
        <taxon>Saprospiria</taxon>
        <taxon>Saprospirales</taxon>
        <taxon>Lewinellaceae</taxon>
        <taxon>Flavilitoribacter</taxon>
    </lineage>
</organism>
<sequence length="172" mass="20025">MPVITRPTESEYAPYFQRYTSKVSETDAFAVLEQAFTDHLEFLAGIPADRWDFRYAPGKWSLKESIIHMIDTERIFAYRALRIARNDQTPLPGFEQDDYVPFYHAEKRSPASIIAEYKAVRMATLELFRYLDEEDLLRTGTMSGMPISVRALAYLIGGHERHHIILTKEKYL</sequence>
<dbReference type="Pfam" id="PF12867">
    <property type="entry name" value="DinB_2"/>
    <property type="match status" value="1"/>
</dbReference>
<protein>
    <submittedName>
        <fullName evidence="2">DNA damage-inducible protein DinB</fullName>
    </submittedName>
</protein>
<name>A0A2D0NFP3_FLAN2</name>
<gene>
    <name evidence="2" type="ORF">CRP01_06685</name>
</gene>
<feature type="domain" description="DinB-like" evidence="1">
    <location>
        <begin position="32"/>
        <end position="164"/>
    </location>
</feature>
<dbReference type="OrthoDB" id="9793216at2"/>
<dbReference type="InterPro" id="IPR024775">
    <property type="entry name" value="DinB-like"/>
</dbReference>
<accession>A0A2D0NFP3</accession>
<reference evidence="2 3" key="1">
    <citation type="submission" date="2017-10" db="EMBL/GenBank/DDBJ databases">
        <title>The draft genome sequence of Lewinella nigricans NBRC 102662.</title>
        <authorList>
            <person name="Wang K."/>
        </authorList>
    </citation>
    <scope>NUCLEOTIDE SEQUENCE [LARGE SCALE GENOMIC DNA]</scope>
    <source>
        <strain evidence="2 3">NBRC 102662</strain>
    </source>
</reference>
<dbReference type="RefSeq" id="WP_099149241.1">
    <property type="nucleotide sequence ID" value="NZ_PDUD01000010.1"/>
</dbReference>
<dbReference type="Gene3D" id="1.20.120.450">
    <property type="entry name" value="dinb family like domain"/>
    <property type="match status" value="1"/>
</dbReference>
<evidence type="ECO:0000259" key="1">
    <source>
        <dbReference type="Pfam" id="PF12867"/>
    </source>
</evidence>
<proteinExistence type="predicted"/>
<dbReference type="AlphaFoldDB" id="A0A2D0NFP3"/>
<keyword evidence="3" id="KW-1185">Reference proteome</keyword>
<dbReference type="InterPro" id="IPR034660">
    <property type="entry name" value="DinB/YfiT-like"/>
</dbReference>
<dbReference type="EMBL" id="PDUD01000010">
    <property type="protein sequence ID" value="PHN07311.1"/>
    <property type="molecule type" value="Genomic_DNA"/>
</dbReference>
<comment type="caution">
    <text evidence="2">The sequence shown here is derived from an EMBL/GenBank/DDBJ whole genome shotgun (WGS) entry which is preliminary data.</text>
</comment>
<dbReference type="SUPFAM" id="SSF109854">
    <property type="entry name" value="DinB/YfiT-like putative metalloenzymes"/>
    <property type="match status" value="1"/>
</dbReference>